<dbReference type="InterPro" id="IPR019734">
    <property type="entry name" value="TPR_rpt"/>
</dbReference>
<dbReference type="PROSITE" id="PS50005">
    <property type="entry name" value="TPR"/>
    <property type="match status" value="1"/>
</dbReference>
<feature type="repeat" description="TPR" evidence="3">
    <location>
        <begin position="809"/>
        <end position="842"/>
    </location>
</feature>
<evidence type="ECO:0000256" key="2">
    <source>
        <dbReference type="ARBA" id="ARBA00023163"/>
    </source>
</evidence>
<dbReference type="SMART" id="SM00028">
    <property type="entry name" value="TPR"/>
    <property type="match status" value="5"/>
</dbReference>
<keyword evidence="7" id="KW-1185">Reference proteome</keyword>
<evidence type="ECO:0000313" key="7">
    <source>
        <dbReference type="Proteomes" id="UP000646749"/>
    </source>
</evidence>
<dbReference type="InterPro" id="IPR005158">
    <property type="entry name" value="BTAD"/>
</dbReference>
<feature type="compositionally biased region" description="Gly residues" evidence="4">
    <location>
        <begin position="252"/>
        <end position="266"/>
    </location>
</feature>
<dbReference type="InterPro" id="IPR027417">
    <property type="entry name" value="P-loop_NTPase"/>
</dbReference>
<comment type="caution">
    <text evidence="6">The sequence shown here is derived from an EMBL/GenBank/DDBJ whole genome shotgun (WGS) entry which is preliminary data.</text>
</comment>
<dbReference type="Gene3D" id="3.40.50.300">
    <property type="entry name" value="P-loop containing nucleotide triphosphate hydrolases"/>
    <property type="match status" value="1"/>
</dbReference>
<accession>A0ABQ4E0N9</accession>
<dbReference type="SMART" id="SM01043">
    <property type="entry name" value="BTAD"/>
    <property type="match status" value="1"/>
</dbReference>
<evidence type="ECO:0000256" key="3">
    <source>
        <dbReference type="PROSITE-ProRule" id="PRU00339"/>
    </source>
</evidence>
<dbReference type="EMBL" id="BONW01000013">
    <property type="protein sequence ID" value="GIG88266.1"/>
    <property type="molecule type" value="Genomic_DNA"/>
</dbReference>
<evidence type="ECO:0000256" key="4">
    <source>
        <dbReference type="SAM" id="MobiDB-lite"/>
    </source>
</evidence>
<keyword evidence="2" id="KW-0804">Transcription</keyword>
<evidence type="ECO:0000259" key="5">
    <source>
        <dbReference type="SMART" id="SM01043"/>
    </source>
</evidence>
<dbReference type="InterPro" id="IPR051677">
    <property type="entry name" value="AfsR-DnrI-RedD_regulator"/>
</dbReference>
<sequence length="1049" mass="111839">MRFRLLGTVEVGTAAGWVRLDRPRRRAVLGYLLLAANRTVTAGELAEAVWGALPPATARSQTQNDVAAIRKALAGYANPASIVTRTGGYELVVEPDGMDYELFRSRTSAATAAAGRADWAAAADQLRAGLALWRGPALADVVAAYVEPTRARLDEQRLDAVERLAEARITLGAYDEQVPVLRELLAEHPQRERPAALLMLALHRAGRRADALAVARELRAHLREQYGLDPSRTVVEMERRILQDDPEAAFGGTDGKAGNAGAGGDGARSPRIRRPYQLPMDVRLLAGRDGQLAELSALARRPGGDRIVLVTGTAGVGKTALAVRWGHRDGDGFADGVLFVDLRGYDRRRPLTALEALHRVLTGLGVTAAQLPPDLDDASTLFRSLTANGHYLVVLDNARSAEQVRPLLPGGRSCLVVVTSRDSLPGLLASHSVTRIDLPVLGRSAGVRLLEQVIGAGRTSAEFAAAASLVDLCGGLPLAIRIVAAELCDAPDRPLRRQEALLREHRLSALDNRGDPEAGVRSVLRTTYATLPGTCQRLFRLLSVLPYPEIGVGAATAVDGRDPAAVRADLDRLVGIHLVERRAADRYGFHDLPRAFAAEQAETVDSGPARADATARVSAWYRDRLDEASTVLYPEAMRLVRGATRATATAEPDGVAGPADARAWLGAEYPNLLASVTFAPEQGSPATAWRLAASLRGHQLSIGAWHDLLATASIGVTAATACGDTRGEAISRLSVADALRRLARHEPAITEYVAALRLAEADDWPEGQAAILGHLGIVHLRRGQLSVAAGYYRRDLEICRRIGWPAAQAVALGNLGKCAYHLGRYDDALRAFEEAATLARQTSSVAVEMIACLNAGTVHLDRGDPERARSLLEQTLALHGVLDRPADELDTRSQLTRLECATGDVVAARGHLRRARDLAGRLGDSLDPSMRVQLDKAEATVAVADGEPAEAAGTLAGAVQRAEAAGLAFEWAEVLIQLAGVSARLGRTEEARAQAGAAVTLCRRSEFHGLEAAATALLASIEPPCAHPRQASPDVRRHAGDAWGSQDRP</sequence>
<dbReference type="PRINTS" id="PR00364">
    <property type="entry name" value="DISEASERSIST"/>
</dbReference>
<organism evidence="6 7">
    <name type="scientific">Plantactinospora endophytica</name>
    <dbReference type="NCBI Taxonomy" id="673535"/>
    <lineage>
        <taxon>Bacteria</taxon>
        <taxon>Bacillati</taxon>
        <taxon>Actinomycetota</taxon>
        <taxon>Actinomycetes</taxon>
        <taxon>Micromonosporales</taxon>
        <taxon>Micromonosporaceae</taxon>
        <taxon>Plantactinospora</taxon>
    </lineage>
</organism>
<dbReference type="InterPro" id="IPR016032">
    <property type="entry name" value="Sig_transdc_resp-reg_C-effctor"/>
</dbReference>
<dbReference type="Gene3D" id="1.10.10.10">
    <property type="entry name" value="Winged helix-like DNA-binding domain superfamily/Winged helix DNA-binding domain"/>
    <property type="match status" value="1"/>
</dbReference>
<dbReference type="PANTHER" id="PTHR35807:SF1">
    <property type="entry name" value="TRANSCRIPTIONAL REGULATOR REDD"/>
    <property type="match status" value="1"/>
</dbReference>
<dbReference type="CDD" id="cd15831">
    <property type="entry name" value="BTAD"/>
    <property type="match status" value="1"/>
</dbReference>
<proteinExistence type="predicted"/>
<dbReference type="Pfam" id="PF03704">
    <property type="entry name" value="BTAD"/>
    <property type="match status" value="1"/>
</dbReference>
<dbReference type="PANTHER" id="PTHR35807">
    <property type="entry name" value="TRANSCRIPTIONAL REGULATOR REDD-RELATED"/>
    <property type="match status" value="1"/>
</dbReference>
<reference evidence="6 7" key="1">
    <citation type="submission" date="2021-01" db="EMBL/GenBank/DDBJ databases">
        <title>Whole genome shotgun sequence of Plantactinospora endophytica NBRC 110450.</title>
        <authorList>
            <person name="Komaki H."/>
            <person name="Tamura T."/>
        </authorList>
    </citation>
    <scope>NUCLEOTIDE SEQUENCE [LARGE SCALE GENOMIC DNA]</scope>
    <source>
        <strain evidence="6 7">NBRC 110450</strain>
    </source>
</reference>
<feature type="domain" description="Bacterial transcriptional activator" evidence="5">
    <location>
        <begin position="98"/>
        <end position="242"/>
    </location>
</feature>
<dbReference type="Pfam" id="PF13374">
    <property type="entry name" value="TPR_10"/>
    <property type="match status" value="1"/>
</dbReference>
<evidence type="ECO:0000256" key="1">
    <source>
        <dbReference type="ARBA" id="ARBA00023015"/>
    </source>
</evidence>
<dbReference type="RefSeq" id="WP_203866750.1">
    <property type="nucleotide sequence ID" value="NZ_BONW01000013.1"/>
</dbReference>
<gene>
    <name evidence="6" type="ORF">Pen02_32020</name>
</gene>
<dbReference type="Pfam" id="PF13424">
    <property type="entry name" value="TPR_12"/>
    <property type="match status" value="1"/>
</dbReference>
<feature type="region of interest" description="Disordered" evidence="4">
    <location>
        <begin position="1024"/>
        <end position="1049"/>
    </location>
</feature>
<dbReference type="SUPFAM" id="SSF46894">
    <property type="entry name" value="C-terminal effector domain of the bipartite response regulators"/>
    <property type="match status" value="1"/>
</dbReference>
<protein>
    <submittedName>
        <fullName evidence="6">SARP family transcriptional regulator</fullName>
    </submittedName>
</protein>
<keyword evidence="1" id="KW-0805">Transcription regulation</keyword>
<feature type="region of interest" description="Disordered" evidence="4">
    <location>
        <begin position="245"/>
        <end position="272"/>
    </location>
</feature>
<dbReference type="SUPFAM" id="SSF48452">
    <property type="entry name" value="TPR-like"/>
    <property type="match status" value="2"/>
</dbReference>
<evidence type="ECO:0000313" key="6">
    <source>
        <dbReference type="EMBL" id="GIG88266.1"/>
    </source>
</evidence>
<dbReference type="InterPro" id="IPR011990">
    <property type="entry name" value="TPR-like_helical_dom_sf"/>
</dbReference>
<keyword evidence="3" id="KW-0802">TPR repeat</keyword>
<dbReference type="Proteomes" id="UP000646749">
    <property type="component" value="Unassembled WGS sequence"/>
</dbReference>
<dbReference type="SUPFAM" id="SSF52540">
    <property type="entry name" value="P-loop containing nucleoside triphosphate hydrolases"/>
    <property type="match status" value="1"/>
</dbReference>
<dbReference type="InterPro" id="IPR036388">
    <property type="entry name" value="WH-like_DNA-bd_sf"/>
</dbReference>
<name>A0ABQ4E0N9_9ACTN</name>
<dbReference type="Gene3D" id="1.25.40.10">
    <property type="entry name" value="Tetratricopeptide repeat domain"/>
    <property type="match status" value="2"/>
</dbReference>